<reference evidence="2" key="1">
    <citation type="journal article" date="2020" name="Stud. Mycol.">
        <title>101 Dothideomycetes genomes: a test case for predicting lifestyles and emergence of pathogens.</title>
        <authorList>
            <person name="Haridas S."/>
            <person name="Albert R."/>
            <person name="Binder M."/>
            <person name="Bloem J."/>
            <person name="Labutti K."/>
            <person name="Salamov A."/>
            <person name="Andreopoulos B."/>
            <person name="Baker S."/>
            <person name="Barry K."/>
            <person name="Bills G."/>
            <person name="Bluhm B."/>
            <person name="Cannon C."/>
            <person name="Castanera R."/>
            <person name="Culley D."/>
            <person name="Daum C."/>
            <person name="Ezra D."/>
            <person name="Gonzalez J."/>
            <person name="Henrissat B."/>
            <person name="Kuo A."/>
            <person name="Liang C."/>
            <person name="Lipzen A."/>
            <person name="Lutzoni F."/>
            <person name="Magnuson J."/>
            <person name="Mondo S."/>
            <person name="Nolan M."/>
            <person name="Ohm R."/>
            <person name="Pangilinan J."/>
            <person name="Park H.-J."/>
            <person name="Ramirez L."/>
            <person name="Alfaro M."/>
            <person name="Sun H."/>
            <person name="Tritt A."/>
            <person name="Yoshinaga Y."/>
            <person name="Zwiers L.-H."/>
            <person name="Turgeon B."/>
            <person name="Goodwin S."/>
            <person name="Spatafora J."/>
            <person name="Crous P."/>
            <person name="Grigoriev I."/>
        </authorList>
    </citation>
    <scope>NUCLEOTIDE SEQUENCE</scope>
    <source>
        <strain evidence="2">SCOH1-5</strain>
    </source>
</reference>
<dbReference type="EMBL" id="ML992720">
    <property type="protein sequence ID" value="KAF2206456.1"/>
    <property type="molecule type" value="Genomic_DNA"/>
</dbReference>
<evidence type="ECO:0000256" key="1">
    <source>
        <dbReference type="SAM" id="MobiDB-lite"/>
    </source>
</evidence>
<protein>
    <submittedName>
        <fullName evidence="2">Uncharacterized protein</fullName>
    </submittedName>
</protein>
<keyword evidence="3" id="KW-1185">Reference proteome</keyword>
<dbReference type="Proteomes" id="UP000799539">
    <property type="component" value="Unassembled WGS sequence"/>
</dbReference>
<dbReference type="AlphaFoldDB" id="A0A6A6EYH3"/>
<accession>A0A6A6EYH3</accession>
<sequence length="115" mass="12572">MSALSAPPTRFLNILAGDRAEDISSNVPRLQIPVPHTVTFGDEPHGVQEYEFTNTENGLASSGEDALEQTPASKMSSEQLSELDYREFDGTLGPHDYIANPAFERTVLIHPDTVT</sequence>
<feature type="region of interest" description="Disordered" evidence="1">
    <location>
        <begin position="58"/>
        <end position="78"/>
    </location>
</feature>
<gene>
    <name evidence="2" type="ORF">CERZMDRAFT_103359</name>
</gene>
<evidence type="ECO:0000313" key="3">
    <source>
        <dbReference type="Proteomes" id="UP000799539"/>
    </source>
</evidence>
<name>A0A6A6EYH3_9PEZI</name>
<organism evidence="2 3">
    <name type="scientific">Cercospora zeae-maydis SCOH1-5</name>
    <dbReference type="NCBI Taxonomy" id="717836"/>
    <lineage>
        <taxon>Eukaryota</taxon>
        <taxon>Fungi</taxon>
        <taxon>Dikarya</taxon>
        <taxon>Ascomycota</taxon>
        <taxon>Pezizomycotina</taxon>
        <taxon>Dothideomycetes</taxon>
        <taxon>Dothideomycetidae</taxon>
        <taxon>Mycosphaerellales</taxon>
        <taxon>Mycosphaerellaceae</taxon>
        <taxon>Cercospora</taxon>
    </lineage>
</organism>
<evidence type="ECO:0000313" key="2">
    <source>
        <dbReference type="EMBL" id="KAF2206456.1"/>
    </source>
</evidence>
<proteinExistence type="predicted"/>